<dbReference type="EMBL" id="JAVXUO010002031">
    <property type="protein sequence ID" value="KAK2976873.1"/>
    <property type="molecule type" value="Genomic_DNA"/>
</dbReference>
<sequence length="178" mass="19005">MAGGGDGWDRAASWAARRTSWAPELAGRGKLLASSGKFSLASCPLKCNAAASYAVAAISGVSKVPSQIRVFVPGSRISDTHFPHFRLRTPRYAEVAPPLLGLAWSSMVHVKGVVDVGCIFPGYDSWDLVRKATVLFVRYRWHYGFGRSLEGQPYYGVAVAPICCLGSGTDGGTIVIGR</sequence>
<reference evidence="1" key="1">
    <citation type="submission" date="2022-12" db="EMBL/GenBank/DDBJ databases">
        <title>Draft genome assemblies for two species of Escallonia (Escalloniales).</title>
        <authorList>
            <person name="Chanderbali A."/>
            <person name="Dervinis C."/>
            <person name="Anghel I."/>
            <person name="Soltis D."/>
            <person name="Soltis P."/>
            <person name="Zapata F."/>
        </authorList>
    </citation>
    <scope>NUCLEOTIDE SEQUENCE</scope>
    <source>
        <strain evidence="1">UCBG92.1500</strain>
        <tissue evidence="1">Leaf</tissue>
    </source>
</reference>
<protein>
    <submittedName>
        <fullName evidence="1">Uncharacterized protein</fullName>
    </submittedName>
</protein>
<accession>A0AA88UBA8</accession>
<organism evidence="1 2">
    <name type="scientific">Escallonia rubra</name>
    <dbReference type="NCBI Taxonomy" id="112253"/>
    <lineage>
        <taxon>Eukaryota</taxon>
        <taxon>Viridiplantae</taxon>
        <taxon>Streptophyta</taxon>
        <taxon>Embryophyta</taxon>
        <taxon>Tracheophyta</taxon>
        <taxon>Spermatophyta</taxon>
        <taxon>Magnoliopsida</taxon>
        <taxon>eudicotyledons</taxon>
        <taxon>Gunneridae</taxon>
        <taxon>Pentapetalae</taxon>
        <taxon>asterids</taxon>
        <taxon>campanulids</taxon>
        <taxon>Escalloniales</taxon>
        <taxon>Escalloniaceae</taxon>
        <taxon>Escallonia</taxon>
    </lineage>
</organism>
<dbReference type="Proteomes" id="UP001187471">
    <property type="component" value="Unassembled WGS sequence"/>
</dbReference>
<name>A0AA88UBA8_9ASTE</name>
<gene>
    <name evidence="1" type="ORF">RJ640_012000</name>
</gene>
<evidence type="ECO:0000313" key="2">
    <source>
        <dbReference type="Proteomes" id="UP001187471"/>
    </source>
</evidence>
<proteinExistence type="predicted"/>
<dbReference type="AlphaFoldDB" id="A0AA88UBA8"/>
<evidence type="ECO:0000313" key="1">
    <source>
        <dbReference type="EMBL" id="KAK2976873.1"/>
    </source>
</evidence>
<keyword evidence="2" id="KW-1185">Reference proteome</keyword>
<comment type="caution">
    <text evidence="1">The sequence shown here is derived from an EMBL/GenBank/DDBJ whole genome shotgun (WGS) entry which is preliminary data.</text>
</comment>